<evidence type="ECO:0000313" key="3">
    <source>
        <dbReference type="Proteomes" id="UP000000683"/>
    </source>
</evidence>
<dbReference type="RefSeq" id="WP_013786056.1">
    <property type="nucleotide sequence ID" value="NC_015554.1"/>
</dbReference>
<sequence length="443" mass="50655">MKDMQFRRLLAKKFHEHVSDAYCLLYLHLEIGGYFSQYANELSSDEYGDYSVFTPTERSDFLNESGLMSSFRKIEEGGFKEINKYFETANLLSVFVLMDEFLHENSRKSHETIDIIYDDIRHTVHLLQSDISHNDFITTRKQRDNPIRVMHWNHILTNSFSFAFDFKALPESAWTNFHSKNRETPKICVCSFESAGVEFEIDRGETDVSFLAKDIHPSVDRFAEAEKVLHYAVENDCDIVIFPELTIPNNIVDEIACWLNTNRNRENSKGHGISLVIAGSFHKYNRKKDAYFNTCTALDHTGSIAFTHDKMTRFTGDEKYGVEKTSTGRSLAIIELPFGRGVTLICKDFCDDNMRMHDFAHQSGVDYFFVPTMGGESTMKLHETRVKAIYRMAGPVVALVNQELGDPTDNGASSIYHGFLRGEIGKKSTISRLGYESFGKDVT</sequence>
<protein>
    <recommendedName>
        <fullName evidence="1">CN hydrolase domain-containing protein</fullName>
    </recommendedName>
</protein>
<dbReference type="InterPro" id="IPR036526">
    <property type="entry name" value="C-N_Hydrolase_sf"/>
</dbReference>
<dbReference type="Pfam" id="PF00795">
    <property type="entry name" value="CN_hydrolase"/>
    <property type="match status" value="1"/>
</dbReference>
<dbReference type="OrthoDB" id="2013978at2"/>
<dbReference type="Proteomes" id="UP000000683">
    <property type="component" value="Chromosome"/>
</dbReference>
<accession>F5ZFK9</accession>
<name>F5ZFK9_ALTNA</name>
<feature type="domain" description="CN hydrolase" evidence="1">
    <location>
        <begin position="197"/>
        <end position="443"/>
    </location>
</feature>
<dbReference type="HOGENOM" id="CLU_617703_0_0_6"/>
<keyword evidence="3" id="KW-1185">Reference proteome</keyword>
<dbReference type="InterPro" id="IPR003010">
    <property type="entry name" value="C-N_Hydrolase"/>
</dbReference>
<proteinExistence type="predicted"/>
<dbReference type="SUPFAM" id="SSF56317">
    <property type="entry name" value="Carbon-nitrogen hydrolase"/>
    <property type="match status" value="1"/>
</dbReference>
<dbReference type="EMBL" id="CP002339">
    <property type="protein sequence ID" value="AEF05144.1"/>
    <property type="molecule type" value="Genomic_DNA"/>
</dbReference>
<dbReference type="AlphaFoldDB" id="F5ZFK9"/>
<dbReference type="eggNOG" id="COG0388">
    <property type="taxonomic scope" value="Bacteria"/>
</dbReference>
<dbReference type="PROSITE" id="PS50263">
    <property type="entry name" value="CN_HYDROLASE"/>
    <property type="match status" value="1"/>
</dbReference>
<dbReference type="KEGG" id="alt:ambt_18255"/>
<reference evidence="2 3" key="1">
    <citation type="journal article" date="2011" name="J. Bacteriol.">
        <title>Complete genome sequence of the polycyclic aromatic hydrocarbon-degrading bacterium Alteromonas sp. strain SN2.</title>
        <authorList>
            <person name="Jin H.M."/>
            <person name="Jeong H."/>
            <person name="Moon E.J."/>
            <person name="Math R.K."/>
            <person name="Lee K."/>
            <person name="Kim H.J."/>
            <person name="Jeon C.O."/>
            <person name="Oh T.K."/>
            <person name="Kim J.F."/>
        </authorList>
    </citation>
    <scope>NUCLEOTIDE SEQUENCE [LARGE SCALE GENOMIC DNA]</scope>
    <source>
        <strain evidence="3">JCM 17741 / KACC 18427 / KCTC 11700BP / SN2</strain>
    </source>
</reference>
<gene>
    <name evidence="2" type="ordered locus">ambt_18255</name>
</gene>
<organism evidence="2 3">
    <name type="scientific">Alteromonas naphthalenivorans</name>
    <dbReference type="NCBI Taxonomy" id="715451"/>
    <lineage>
        <taxon>Bacteria</taxon>
        <taxon>Pseudomonadati</taxon>
        <taxon>Pseudomonadota</taxon>
        <taxon>Gammaproteobacteria</taxon>
        <taxon>Alteromonadales</taxon>
        <taxon>Alteromonadaceae</taxon>
        <taxon>Alteromonas/Salinimonas group</taxon>
        <taxon>Alteromonas</taxon>
    </lineage>
</organism>
<evidence type="ECO:0000313" key="2">
    <source>
        <dbReference type="EMBL" id="AEF05144.1"/>
    </source>
</evidence>
<dbReference type="Gene3D" id="3.60.110.10">
    <property type="entry name" value="Carbon-nitrogen hydrolase"/>
    <property type="match status" value="1"/>
</dbReference>
<evidence type="ECO:0000259" key="1">
    <source>
        <dbReference type="PROSITE" id="PS50263"/>
    </source>
</evidence>